<dbReference type="InterPro" id="IPR011611">
    <property type="entry name" value="PfkB_dom"/>
</dbReference>
<keyword evidence="1" id="KW-0808">Transferase</keyword>
<evidence type="ECO:0000313" key="5">
    <source>
        <dbReference type="Proteomes" id="UP000660861"/>
    </source>
</evidence>
<dbReference type="AlphaFoldDB" id="A0A926EBR5"/>
<sequence>MKKIAVIGLACVDIVASPVNDYPEMGSIFPTDSIKQFVGGNAANSSIDFCRLGVGKDISLCCHLGDDPLGHFVIQELKNHGVDTQYAAMDPSVDTTVSIVYINTQVNDRYAVLCPSSAYAFRSADIPAQMIDESDIVFVTGHMMLGKFDYECNEFLKACQEKGKFTVLDVMWDLQGKWMEKIEKALPYIDLFMPSYDECRYMTGTEDIREMLRVFREKGSKDIVIKWGKRGVVIAKYGEEPYIITPCENVEVLDTVGAGDAFCTGTLTGLAMGKDLEEAAKLGSAVSAYCIQGAGTYSGVRSLEETVAFLKDHPTQKLPLE</sequence>
<dbReference type="GO" id="GO:0016301">
    <property type="term" value="F:kinase activity"/>
    <property type="evidence" value="ECO:0007669"/>
    <property type="project" value="UniProtKB-KW"/>
</dbReference>
<evidence type="ECO:0000256" key="2">
    <source>
        <dbReference type="ARBA" id="ARBA00022777"/>
    </source>
</evidence>
<keyword evidence="2 4" id="KW-0418">Kinase</keyword>
<proteinExistence type="predicted"/>
<accession>A0A926EBR5</accession>
<dbReference type="Proteomes" id="UP000660861">
    <property type="component" value="Unassembled WGS sequence"/>
</dbReference>
<evidence type="ECO:0000256" key="1">
    <source>
        <dbReference type="ARBA" id="ARBA00022679"/>
    </source>
</evidence>
<organism evidence="4 5">
    <name type="scientific">Zongyangia hominis</name>
    <dbReference type="NCBI Taxonomy" id="2763677"/>
    <lineage>
        <taxon>Bacteria</taxon>
        <taxon>Bacillati</taxon>
        <taxon>Bacillota</taxon>
        <taxon>Clostridia</taxon>
        <taxon>Eubacteriales</taxon>
        <taxon>Oscillospiraceae</taxon>
        <taxon>Zongyangia</taxon>
    </lineage>
</organism>
<dbReference type="Gene3D" id="3.40.1190.20">
    <property type="match status" value="1"/>
</dbReference>
<dbReference type="PANTHER" id="PTHR10584">
    <property type="entry name" value="SUGAR KINASE"/>
    <property type="match status" value="1"/>
</dbReference>
<evidence type="ECO:0000259" key="3">
    <source>
        <dbReference type="Pfam" id="PF00294"/>
    </source>
</evidence>
<gene>
    <name evidence="4" type="ORF">H8709_08595</name>
</gene>
<protein>
    <submittedName>
        <fullName evidence="4">Carbohydrate kinase family protein</fullName>
    </submittedName>
</protein>
<dbReference type="RefSeq" id="WP_262397975.1">
    <property type="nucleotide sequence ID" value="NZ_JACRTC010000005.1"/>
</dbReference>
<dbReference type="EMBL" id="JACRTC010000005">
    <property type="protein sequence ID" value="MBC8570883.1"/>
    <property type="molecule type" value="Genomic_DNA"/>
</dbReference>
<feature type="domain" description="Carbohydrate kinase PfkB" evidence="3">
    <location>
        <begin position="1"/>
        <end position="299"/>
    </location>
</feature>
<dbReference type="Pfam" id="PF00294">
    <property type="entry name" value="PfkB"/>
    <property type="match status" value="1"/>
</dbReference>
<keyword evidence="5" id="KW-1185">Reference proteome</keyword>
<comment type="caution">
    <text evidence="4">The sequence shown here is derived from an EMBL/GenBank/DDBJ whole genome shotgun (WGS) entry which is preliminary data.</text>
</comment>
<dbReference type="InterPro" id="IPR029056">
    <property type="entry name" value="Ribokinase-like"/>
</dbReference>
<name>A0A926EBR5_9FIRM</name>
<dbReference type="PANTHER" id="PTHR10584:SF166">
    <property type="entry name" value="RIBOKINASE"/>
    <property type="match status" value="1"/>
</dbReference>
<dbReference type="CDD" id="cd01166">
    <property type="entry name" value="KdgK"/>
    <property type="match status" value="1"/>
</dbReference>
<evidence type="ECO:0000313" key="4">
    <source>
        <dbReference type="EMBL" id="MBC8570883.1"/>
    </source>
</evidence>
<dbReference type="SUPFAM" id="SSF53613">
    <property type="entry name" value="Ribokinase-like"/>
    <property type="match status" value="1"/>
</dbReference>
<reference evidence="4" key="1">
    <citation type="submission" date="2020-08" db="EMBL/GenBank/DDBJ databases">
        <title>Genome public.</title>
        <authorList>
            <person name="Liu C."/>
            <person name="Sun Q."/>
        </authorList>
    </citation>
    <scope>NUCLEOTIDE SEQUENCE</scope>
    <source>
        <strain evidence="4">NSJ-54</strain>
    </source>
</reference>
<dbReference type="GO" id="GO:0005829">
    <property type="term" value="C:cytosol"/>
    <property type="evidence" value="ECO:0007669"/>
    <property type="project" value="TreeGrafter"/>
</dbReference>